<organism evidence="4 5">
    <name type="scientific">Bacillus cereus</name>
    <dbReference type="NCBI Taxonomy" id="1396"/>
    <lineage>
        <taxon>Bacteria</taxon>
        <taxon>Bacillati</taxon>
        <taxon>Bacillota</taxon>
        <taxon>Bacilli</taxon>
        <taxon>Bacillales</taxon>
        <taxon>Bacillaceae</taxon>
        <taxon>Bacillus</taxon>
        <taxon>Bacillus cereus group</taxon>
    </lineage>
</organism>
<feature type="transmembrane region" description="Helical" evidence="2">
    <location>
        <begin position="49"/>
        <end position="71"/>
    </location>
</feature>
<dbReference type="InterPro" id="IPR051311">
    <property type="entry name" value="DedA_domain"/>
</dbReference>
<feature type="transmembrane region" description="Helical" evidence="2">
    <location>
        <begin position="347"/>
        <end position="365"/>
    </location>
</feature>
<evidence type="ECO:0000256" key="2">
    <source>
        <dbReference type="SAM" id="Phobius"/>
    </source>
</evidence>
<dbReference type="EMBL" id="NUMG01000022">
    <property type="protein sequence ID" value="PGU00248.1"/>
    <property type="molecule type" value="Genomic_DNA"/>
</dbReference>
<protein>
    <submittedName>
        <fullName evidence="4">DedA family protein</fullName>
    </submittedName>
</protein>
<feature type="transmembrane region" description="Helical" evidence="2">
    <location>
        <begin position="404"/>
        <end position="425"/>
    </location>
</feature>
<dbReference type="InterPro" id="IPR032816">
    <property type="entry name" value="VTT_dom"/>
</dbReference>
<feature type="transmembrane region" description="Helical" evidence="2">
    <location>
        <begin position="301"/>
        <end position="318"/>
    </location>
</feature>
<name>A0A2C1LP70_BACCE</name>
<evidence type="ECO:0000256" key="1">
    <source>
        <dbReference type="ARBA" id="ARBA00010792"/>
    </source>
</evidence>
<comment type="caution">
    <text evidence="4">The sequence shown here is derived from an EMBL/GenBank/DDBJ whole genome shotgun (WGS) entry which is preliminary data.</text>
</comment>
<keyword evidence="2" id="KW-1133">Transmembrane helix</keyword>
<proteinExistence type="inferred from homology"/>
<evidence type="ECO:0000313" key="5">
    <source>
        <dbReference type="Proteomes" id="UP000225766"/>
    </source>
</evidence>
<dbReference type="GO" id="GO:0005886">
    <property type="term" value="C:plasma membrane"/>
    <property type="evidence" value="ECO:0007669"/>
    <property type="project" value="TreeGrafter"/>
</dbReference>
<dbReference type="PANTHER" id="PTHR42709:SF9">
    <property type="entry name" value="ALKALINE PHOSPHATASE LIKE PROTEIN"/>
    <property type="match status" value="1"/>
</dbReference>
<feature type="transmembrane region" description="Helical" evidence="2">
    <location>
        <begin position="276"/>
        <end position="294"/>
    </location>
</feature>
<feature type="transmembrane region" description="Helical" evidence="2">
    <location>
        <begin position="372"/>
        <end position="392"/>
    </location>
</feature>
<sequence length="429" mass="48803">MEHLISLFEQHSYSILFIVILIELLAIPISAEFFMSFAGYFVFQGKMDYTLAILTAIAAGGVGITVTYWIGRLGGYKLIEKYGRYIHLGPKNYEKVAAWMERSGSKLLVVAYFITGVRHFTGYVSGISRMPYRTFFIPAYIGASLWAISFITLGKILGPRWHDFHKLAGQYLIYIVFVLAIVIGGLIVYKFYKKQIKNFFVRLLNWLISYFRTIRATEVFLISLTLVLLGIITLMLGMALDYLYNEFTQFNEVTTYIVHSVLQTGWTSSIKGFLSLQSPIAFSVLIIITILAIWRKGRDRWLEGLLLIVSILGAHIYHNAVLHTLSYFRFIGKDAATRSSAFPDEKATITIIVFGTCLFLMVRHLKNKYIQLGLPLLGSLLLLCIAIANIAFSHILPSDIVGGYVYGGMWIFLNFLLFEMFRLIVNKQI</sequence>
<gene>
    <name evidence="4" type="ORF">COD19_16485</name>
</gene>
<dbReference type="PANTHER" id="PTHR42709">
    <property type="entry name" value="ALKALINE PHOSPHATASE LIKE PROTEIN"/>
    <property type="match status" value="1"/>
</dbReference>
<feature type="transmembrane region" description="Helical" evidence="2">
    <location>
        <begin position="135"/>
        <end position="156"/>
    </location>
</feature>
<dbReference type="AlphaFoldDB" id="A0A2C1LP70"/>
<dbReference type="Pfam" id="PF09335">
    <property type="entry name" value="VTT_dom"/>
    <property type="match status" value="1"/>
</dbReference>
<evidence type="ECO:0000313" key="4">
    <source>
        <dbReference type="EMBL" id="PGU00248.1"/>
    </source>
</evidence>
<keyword evidence="2" id="KW-0812">Transmembrane</keyword>
<reference evidence="4 5" key="1">
    <citation type="submission" date="2017-09" db="EMBL/GenBank/DDBJ databases">
        <title>Large-scale bioinformatics analysis of Bacillus genomes uncovers conserved roles of natural products in bacterial physiology.</title>
        <authorList>
            <consortium name="Agbiome Team Llc"/>
            <person name="Bleich R.M."/>
            <person name="Grubbs K.J."/>
            <person name="Santa Maria K.C."/>
            <person name="Allen S.E."/>
            <person name="Farag S."/>
            <person name="Shank E.A."/>
            <person name="Bowers A."/>
        </authorList>
    </citation>
    <scope>NUCLEOTIDE SEQUENCE [LARGE SCALE GENOMIC DNA]</scope>
    <source>
        <strain evidence="4 5">AFS040105</strain>
    </source>
</reference>
<dbReference type="Proteomes" id="UP000225766">
    <property type="component" value="Unassembled WGS sequence"/>
</dbReference>
<feature type="domain" description="VTT" evidence="3">
    <location>
        <begin position="33"/>
        <end position="154"/>
    </location>
</feature>
<feature type="transmembrane region" description="Helical" evidence="2">
    <location>
        <begin position="219"/>
        <end position="240"/>
    </location>
</feature>
<dbReference type="RefSeq" id="WP_098882774.1">
    <property type="nucleotide sequence ID" value="NZ_JARXKI010000004.1"/>
</dbReference>
<feature type="transmembrane region" description="Helical" evidence="2">
    <location>
        <begin position="171"/>
        <end position="192"/>
    </location>
</feature>
<evidence type="ECO:0000259" key="3">
    <source>
        <dbReference type="Pfam" id="PF09335"/>
    </source>
</evidence>
<keyword evidence="2" id="KW-0472">Membrane</keyword>
<accession>A0A2C1LP70</accession>
<feature type="transmembrane region" description="Helical" evidence="2">
    <location>
        <begin position="12"/>
        <end position="43"/>
    </location>
</feature>
<comment type="similarity">
    <text evidence="1">Belongs to the DedA family.</text>
</comment>